<evidence type="ECO:0000256" key="1">
    <source>
        <dbReference type="SAM" id="SignalP"/>
    </source>
</evidence>
<evidence type="ECO:0000313" key="2">
    <source>
        <dbReference type="EMBL" id="TQO20956.1"/>
    </source>
</evidence>
<dbReference type="RefSeq" id="WP_141991185.1">
    <property type="nucleotide sequence ID" value="NZ_VFRA01000001.1"/>
</dbReference>
<gene>
    <name evidence="2" type="ORF">FB472_2614</name>
</gene>
<dbReference type="Proteomes" id="UP000316560">
    <property type="component" value="Unassembled WGS sequence"/>
</dbReference>
<dbReference type="AlphaFoldDB" id="A0A8H2KD46"/>
<sequence>MISSKRSSALVIGPVALLMLSGCALIEPADTSAPPTSMEVCALGHTWELDTVDLSEKLLVELPIANVPATAVEPSGGQTLVWQEDGAITIESDLVFTITAVPAADQTMTITHSYTGTVSGQALINVDVAIPRDWDVSEYEVETSAVLNEEPVEELAYTIPRSDFDDKLGLILTCETDVLTINPRGTDFIQRWTRAS</sequence>
<feature type="signal peptide" evidence="1">
    <location>
        <begin position="1"/>
        <end position="26"/>
    </location>
</feature>
<feature type="chain" id="PRO_5039678653" evidence="1">
    <location>
        <begin position="27"/>
        <end position="196"/>
    </location>
</feature>
<comment type="caution">
    <text evidence="2">The sequence shown here is derived from an EMBL/GenBank/DDBJ whole genome shotgun (WGS) entry which is preliminary data.</text>
</comment>
<dbReference type="OrthoDB" id="5110933at2"/>
<evidence type="ECO:0000313" key="3">
    <source>
        <dbReference type="Proteomes" id="UP000316560"/>
    </source>
</evidence>
<name>A0A8H2KD46_9MICO</name>
<protein>
    <submittedName>
        <fullName evidence="2">Uncharacterized protein</fullName>
    </submittedName>
</protein>
<accession>A0A8H2KD46</accession>
<keyword evidence="3" id="KW-1185">Reference proteome</keyword>
<keyword evidence="1" id="KW-0732">Signal</keyword>
<organism evidence="2 3">
    <name type="scientific">Rhodoglobus vestalii</name>
    <dbReference type="NCBI Taxonomy" id="193384"/>
    <lineage>
        <taxon>Bacteria</taxon>
        <taxon>Bacillati</taxon>
        <taxon>Actinomycetota</taxon>
        <taxon>Actinomycetes</taxon>
        <taxon>Micrococcales</taxon>
        <taxon>Microbacteriaceae</taxon>
        <taxon>Rhodoglobus</taxon>
    </lineage>
</organism>
<dbReference type="PROSITE" id="PS51257">
    <property type="entry name" value="PROKAR_LIPOPROTEIN"/>
    <property type="match status" value="1"/>
</dbReference>
<reference evidence="2 3" key="1">
    <citation type="submission" date="2019-06" db="EMBL/GenBank/DDBJ databases">
        <title>Sequencing the genomes of 1000 actinobacteria strains.</title>
        <authorList>
            <person name="Klenk H.-P."/>
        </authorList>
    </citation>
    <scope>NUCLEOTIDE SEQUENCE [LARGE SCALE GENOMIC DNA]</scope>
    <source>
        <strain evidence="2 3">DSM 21947</strain>
    </source>
</reference>
<proteinExistence type="predicted"/>
<dbReference type="EMBL" id="VFRA01000001">
    <property type="protein sequence ID" value="TQO20956.1"/>
    <property type="molecule type" value="Genomic_DNA"/>
</dbReference>